<sequence length="262" mass="29498">MYPEKPTGSPSAVGSGGKSFCSCPDFKINTLGTCKHIIYALKTVKKRFPEEVRKAPYKRQNISLHIRYAEDLELRLLLPDRLEGELAEPAEPLRDRPVTDIQDLLKRIKRIEQLGYPVTIYPDAEEYINTLLFQQKLQNKMEEIRKNPERHPLRNSLLKIKLLPYQLDGIAFAVGAGRAVLADDMGLGKTIQGIGAARLLALEAGISRILVICPASVKSQWMLEIRRTTDLSCQVVLGSVEERVAQYSGNAFFTICNYEQVL</sequence>
<dbReference type="Pfam" id="PF04434">
    <property type="entry name" value="SWIM"/>
    <property type="match status" value="1"/>
</dbReference>
<dbReference type="GO" id="GO:0031297">
    <property type="term" value="P:replication fork processing"/>
    <property type="evidence" value="ECO:0007669"/>
    <property type="project" value="TreeGrafter"/>
</dbReference>
<dbReference type="PROSITE" id="PS50966">
    <property type="entry name" value="ZF_SWIM"/>
    <property type="match status" value="1"/>
</dbReference>
<dbReference type="InterPro" id="IPR000330">
    <property type="entry name" value="SNF2_N"/>
</dbReference>
<accession>X1IY55</accession>
<dbReference type="GO" id="GO:0006281">
    <property type="term" value="P:DNA repair"/>
    <property type="evidence" value="ECO:0007669"/>
    <property type="project" value="TreeGrafter"/>
</dbReference>
<evidence type="ECO:0000256" key="1">
    <source>
        <dbReference type="ARBA" id="ARBA00022801"/>
    </source>
</evidence>
<feature type="non-terminal residue" evidence="3">
    <location>
        <position position="262"/>
    </location>
</feature>
<dbReference type="Pfam" id="PF00176">
    <property type="entry name" value="SNF2-rel_dom"/>
    <property type="match status" value="1"/>
</dbReference>
<gene>
    <name evidence="3" type="ORF">S03H2_49671</name>
</gene>
<dbReference type="PANTHER" id="PTHR45766">
    <property type="entry name" value="DNA ANNEALING HELICASE AND ENDONUCLEASE ZRANB3 FAMILY MEMBER"/>
    <property type="match status" value="1"/>
</dbReference>
<comment type="caution">
    <text evidence="3">The sequence shown here is derived from an EMBL/GenBank/DDBJ whole genome shotgun (WGS) entry which is preliminary data.</text>
</comment>
<organism evidence="3">
    <name type="scientific">marine sediment metagenome</name>
    <dbReference type="NCBI Taxonomy" id="412755"/>
    <lineage>
        <taxon>unclassified sequences</taxon>
        <taxon>metagenomes</taxon>
        <taxon>ecological metagenomes</taxon>
    </lineage>
</organism>
<dbReference type="GO" id="GO:0016787">
    <property type="term" value="F:hydrolase activity"/>
    <property type="evidence" value="ECO:0007669"/>
    <property type="project" value="UniProtKB-KW"/>
</dbReference>
<protein>
    <recommendedName>
        <fullName evidence="2">SWIM-type domain-containing protein</fullName>
    </recommendedName>
</protein>
<name>X1IY55_9ZZZZ</name>
<evidence type="ECO:0000259" key="2">
    <source>
        <dbReference type="PROSITE" id="PS50966"/>
    </source>
</evidence>
<dbReference type="GO" id="GO:0008270">
    <property type="term" value="F:zinc ion binding"/>
    <property type="evidence" value="ECO:0007669"/>
    <property type="project" value="InterPro"/>
</dbReference>
<dbReference type="InterPro" id="IPR007527">
    <property type="entry name" value="Znf_SWIM"/>
</dbReference>
<dbReference type="AlphaFoldDB" id="X1IY55"/>
<evidence type="ECO:0000313" key="3">
    <source>
        <dbReference type="EMBL" id="GAH74190.1"/>
    </source>
</evidence>
<feature type="domain" description="SWIM-type" evidence="2">
    <location>
        <begin position="11"/>
        <end position="45"/>
    </location>
</feature>
<dbReference type="InterPro" id="IPR038718">
    <property type="entry name" value="SNF2-like_sf"/>
</dbReference>
<dbReference type="Gene3D" id="3.40.50.10810">
    <property type="entry name" value="Tandem AAA-ATPase domain"/>
    <property type="match status" value="1"/>
</dbReference>
<keyword evidence="1" id="KW-0378">Hydrolase</keyword>
<dbReference type="EMBL" id="BARU01031402">
    <property type="protein sequence ID" value="GAH74190.1"/>
    <property type="molecule type" value="Genomic_DNA"/>
</dbReference>
<dbReference type="InterPro" id="IPR027417">
    <property type="entry name" value="P-loop_NTPase"/>
</dbReference>
<dbReference type="GO" id="GO:0005524">
    <property type="term" value="F:ATP binding"/>
    <property type="evidence" value="ECO:0007669"/>
    <property type="project" value="InterPro"/>
</dbReference>
<reference evidence="3" key="1">
    <citation type="journal article" date="2014" name="Front. Microbiol.">
        <title>High frequency of phylogenetically diverse reductive dehalogenase-homologous genes in deep subseafloor sedimentary metagenomes.</title>
        <authorList>
            <person name="Kawai M."/>
            <person name="Futagami T."/>
            <person name="Toyoda A."/>
            <person name="Takaki Y."/>
            <person name="Nishi S."/>
            <person name="Hori S."/>
            <person name="Arai W."/>
            <person name="Tsubouchi T."/>
            <person name="Morono Y."/>
            <person name="Uchiyama I."/>
            <person name="Ito T."/>
            <person name="Fujiyama A."/>
            <person name="Inagaki F."/>
            <person name="Takami H."/>
        </authorList>
    </citation>
    <scope>NUCLEOTIDE SEQUENCE</scope>
    <source>
        <strain evidence="3">Expedition CK06-06</strain>
    </source>
</reference>
<dbReference type="SUPFAM" id="SSF52540">
    <property type="entry name" value="P-loop containing nucleoside triphosphate hydrolases"/>
    <property type="match status" value="1"/>
</dbReference>
<proteinExistence type="predicted"/>
<dbReference type="PANTHER" id="PTHR45766:SF6">
    <property type="entry name" value="SWI_SNF-RELATED MATRIX-ASSOCIATED ACTIN-DEPENDENT REGULATOR OF CHROMATIN SUBFAMILY A-LIKE PROTEIN 1"/>
    <property type="match status" value="1"/>
</dbReference>